<name>A0A0E9QP85_ANGAN</name>
<reference evidence="1" key="1">
    <citation type="submission" date="2014-11" db="EMBL/GenBank/DDBJ databases">
        <authorList>
            <person name="Amaro Gonzalez C."/>
        </authorList>
    </citation>
    <scope>NUCLEOTIDE SEQUENCE</scope>
</reference>
<accession>A0A0E9QP85</accession>
<organism evidence="1">
    <name type="scientific">Anguilla anguilla</name>
    <name type="common">European freshwater eel</name>
    <name type="synonym">Muraena anguilla</name>
    <dbReference type="NCBI Taxonomy" id="7936"/>
    <lineage>
        <taxon>Eukaryota</taxon>
        <taxon>Metazoa</taxon>
        <taxon>Chordata</taxon>
        <taxon>Craniata</taxon>
        <taxon>Vertebrata</taxon>
        <taxon>Euteleostomi</taxon>
        <taxon>Actinopterygii</taxon>
        <taxon>Neopterygii</taxon>
        <taxon>Teleostei</taxon>
        <taxon>Anguilliformes</taxon>
        <taxon>Anguillidae</taxon>
        <taxon>Anguilla</taxon>
    </lineage>
</organism>
<reference evidence="1" key="2">
    <citation type="journal article" date="2015" name="Fish Shellfish Immunol.">
        <title>Early steps in the European eel (Anguilla anguilla)-Vibrio vulnificus interaction in the gills: Role of the RtxA13 toxin.</title>
        <authorList>
            <person name="Callol A."/>
            <person name="Pajuelo D."/>
            <person name="Ebbesson L."/>
            <person name="Teles M."/>
            <person name="MacKenzie S."/>
            <person name="Amaro C."/>
        </authorList>
    </citation>
    <scope>NUCLEOTIDE SEQUENCE</scope>
</reference>
<dbReference type="AlphaFoldDB" id="A0A0E9QP85"/>
<sequence>MLSLIHHEGANTCMKYGLSWVTADALCITIHKPI</sequence>
<dbReference type="EMBL" id="GBXM01090482">
    <property type="protein sequence ID" value="JAH18095.1"/>
    <property type="molecule type" value="Transcribed_RNA"/>
</dbReference>
<evidence type="ECO:0000313" key="1">
    <source>
        <dbReference type="EMBL" id="JAH18095.1"/>
    </source>
</evidence>
<proteinExistence type="predicted"/>
<protein>
    <submittedName>
        <fullName evidence="1">Uncharacterized protein</fullName>
    </submittedName>
</protein>